<dbReference type="VEuPathDB" id="FungiDB:CHGG_10210"/>
<keyword evidence="4" id="KW-1185">Reference proteome</keyword>
<dbReference type="NCBIfam" id="NF041278">
    <property type="entry name" value="CmcJ_NvfI_EfuI"/>
    <property type="match status" value="1"/>
</dbReference>
<dbReference type="GeneID" id="4395951"/>
<evidence type="ECO:0000313" key="3">
    <source>
        <dbReference type="EMBL" id="EAQ83806.1"/>
    </source>
</evidence>
<protein>
    <submittedName>
        <fullName evidence="3">Uncharacterized protein</fullName>
    </submittedName>
</protein>
<sequence>MAAVPEPPRGDVVAALNFYLPPEDGSVPYNLAGDVPPGVVPLRNFGSVTHDVLIHDARGKESSFTLDEDAFQILQNQPPSAETSFTDDESIKKNYYPEIERLLLDNVPGANEVIIFDHTIRRPHGTRQPVARVHIDQTTTSTAQRIRRHAPSPEAAEAYLAQRYRIINVWRPLNARPVEASPLAFARSATLRDSDVVPVEHRYPASAGGYVGQTAAIRYDAGQEWYYLSGMTGDERILLECFDSEALKEGSGVKGGRVPHTPRATGPKGPAKVLSKAQNRSLRIVVGAYKSAPIRCLETEAWVPPLDLYLNKRLADFEGRLQKQALQSGAGPEAERITTGHLITEACNKVYRRFNKRRKTRGRRPRQGPQSPTPTELAASVVAQWVNYKWKIGGKDRGSNTKEVVELAWQARWEQQRASQQSTTRQRVLNRRIADEDPPALLFTDKALMRHEGLTKAQSSLLSQARIGDIGLRDYLFRVKVPGVRTPYCECGRGRETVEHLVVWCPDPPLQRPWDGREIRSHRDLQTVLRGVGARSRRFVRKVLGWLMDSGRLLEYRLARRLELETVDGEG</sequence>
<feature type="region of interest" description="Disordered" evidence="2">
    <location>
        <begin position="251"/>
        <end position="272"/>
    </location>
</feature>
<reference evidence="4" key="1">
    <citation type="journal article" date="2015" name="Genome Announc.">
        <title>Draft genome sequence of the cellulolytic fungus Chaetomium globosum.</title>
        <authorList>
            <person name="Cuomo C.A."/>
            <person name="Untereiner W.A."/>
            <person name="Ma L.-J."/>
            <person name="Grabherr M."/>
            <person name="Birren B.W."/>
        </authorList>
    </citation>
    <scope>NUCLEOTIDE SEQUENCE [LARGE SCALE GENOMIC DNA]</scope>
    <source>
        <strain evidence="4">ATCC 6205 / CBS 148.51 / DSM 1962 / NBRC 6347 / NRRL 1970</strain>
    </source>
</reference>
<dbReference type="PANTHER" id="PTHR34598:SF1">
    <property type="entry name" value="PUTATIVE (AFU_ORTHOLOGUE AFUA_3G13140)-RELATED"/>
    <property type="match status" value="1"/>
</dbReference>
<dbReference type="AlphaFoldDB" id="Q2GP94"/>
<dbReference type="EMBL" id="CH408035">
    <property type="protein sequence ID" value="EAQ83806.1"/>
    <property type="molecule type" value="Genomic_DNA"/>
</dbReference>
<dbReference type="PANTHER" id="PTHR34598">
    <property type="entry name" value="BLL6449 PROTEIN"/>
    <property type="match status" value="1"/>
</dbReference>
<gene>
    <name evidence="3" type="ORF">CHGG_10210</name>
</gene>
<dbReference type="RefSeq" id="XP_001228137.1">
    <property type="nucleotide sequence ID" value="XM_001228136.1"/>
</dbReference>
<dbReference type="HOGENOM" id="CLU_477332_0_0_1"/>
<feature type="compositionally biased region" description="Basic residues" evidence="2">
    <location>
        <begin position="354"/>
        <end position="366"/>
    </location>
</feature>
<evidence type="ECO:0000256" key="1">
    <source>
        <dbReference type="ARBA" id="ARBA00023604"/>
    </source>
</evidence>
<proteinExistence type="inferred from homology"/>
<accession>Q2GP94</accession>
<feature type="region of interest" description="Disordered" evidence="2">
    <location>
        <begin position="354"/>
        <end position="376"/>
    </location>
</feature>
<organism evidence="3 4">
    <name type="scientific">Chaetomium globosum (strain ATCC 6205 / CBS 148.51 / DSM 1962 / NBRC 6347 / NRRL 1970)</name>
    <name type="common">Soil fungus</name>
    <dbReference type="NCBI Taxonomy" id="306901"/>
    <lineage>
        <taxon>Eukaryota</taxon>
        <taxon>Fungi</taxon>
        <taxon>Dikarya</taxon>
        <taxon>Ascomycota</taxon>
        <taxon>Pezizomycotina</taxon>
        <taxon>Sordariomycetes</taxon>
        <taxon>Sordariomycetidae</taxon>
        <taxon>Sordariales</taxon>
        <taxon>Chaetomiaceae</taxon>
        <taxon>Chaetomium</taxon>
    </lineage>
</organism>
<dbReference type="InterPro" id="IPR044053">
    <property type="entry name" value="AsaB-like"/>
</dbReference>
<dbReference type="InParanoid" id="Q2GP94"/>
<dbReference type="eggNOG" id="ENOG502TA09">
    <property type="taxonomic scope" value="Eukaryota"/>
</dbReference>
<evidence type="ECO:0000256" key="2">
    <source>
        <dbReference type="SAM" id="MobiDB-lite"/>
    </source>
</evidence>
<dbReference type="GO" id="GO:0016491">
    <property type="term" value="F:oxidoreductase activity"/>
    <property type="evidence" value="ECO:0007669"/>
    <property type="project" value="InterPro"/>
</dbReference>
<name>Q2GP94_CHAGB</name>
<comment type="similarity">
    <text evidence="1">Belongs to the asaB hydroxylase/desaturase family.</text>
</comment>
<evidence type="ECO:0000313" key="4">
    <source>
        <dbReference type="Proteomes" id="UP000001056"/>
    </source>
</evidence>
<dbReference type="OrthoDB" id="412788at2759"/>
<dbReference type="Proteomes" id="UP000001056">
    <property type="component" value="Unassembled WGS sequence"/>
</dbReference>